<accession>A0A2V5IRI8</accession>
<dbReference type="PRINTS" id="PR00625">
    <property type="entry name" value="JDOMAIN"/>
</dbReference>
<dbReference type="InterPro" id="IPR001623">
    <property type="entry name" value="DnaJ_domain"/>
</dbReference>
<dbReference type="SMART" id="SM00271">
    <property type="entry name" value="DnaJ"/>
    <property type="match status" value="1"/>
</dbReference>
<dbReference type="GO" id="GO:0006260">
    <property type="term" value="P:DNA replication"/>
    <property type="evidence" value="ECO:0007669"/>
    <property type="project" value="UniProtKB-KW"/>
</dbReference>
<dbReference type="GO" id="GO:0051082">
    <property type="term" value="F:unfolded protein binding"/>
    <property type="evidence" value="ECO:0007669"/>
    <property type="project" value="InterPro"/>
</dbReference>
<dbReference type="InterPro" id="IPR036869">
    <property type="entry name" value="J_dom_sf"/>
</dbReference>
<comment type="caution">
    <text evidence="4">The sequence shown here is derived from an EMBL/GenBank/DDBJ whole genome shotgun (WGS) entry which is preliminary data.</text>
</comment>
<dbReference type="SUPFAM" id="SSF46565">
    <property type="entry name" value="Chaperone J-domain"/>
    <property type="match status" value="1"/>
</dbReference>
<dbReference type="PROSITE" id="PS50076">
    <property type="entry name" value="DNAJ_2"/>
    <property type="match status" value="1"/>
</dbReference>
<evidence type="ECO:0000313" key="5">
    <source>
        <dbReference type="Proteomes" id="UP000247980"/>
    </source>
</evidence>
<evidence type="ECO:0000256" key="2">
    <source>
        <dbReference type="SAM" id="MobiDB-lite"/>
    </source>
</evidence>
<name>A0A2V5IRI8_9MICC</name>
<dbReference type="Gene3D" id="2.60.260.20">
    <property type="entry name" value="Urease metallochaperone UreE, N-terminal domain"/>
    <property type="match status" value="2"/>
</dbReference>
<dbReference type="SUPFAM" id="SSF49493">
    <property type="entry name" value="HSP40/DnaJ peptide-binding domain"/>
    <property type="match status" value="2"/>
</dbReference>
<dbReference type="EMBL" id="QJVC01000004">
    <property type="protein sequence ID" value="PYI39145.1"/>
    <property type="molecule type" value="Genomic_DNA"/>
</dbReference>
<dbReference type="Proteomes" id="UP000247980">
    <property type="component" value="Unassembled WGS sequence"/>
</dbReference>
<proteinExistence type="predicted"/>
<keyword evidence="1" id="KW-0143">Chaperone</keyword>
<dbReference type="InterPro" id="IPR002939">
    <property type="entry name" value="DnaJ_C"/>
</dbReference>
<dbReference type="Pfam" id="PF01556">
    <property type="entry name" value="DnaJ_C"/>
    <property type="match status" value="1"/>
</dbReference>
<dbReference type="GO" id="GO:0042026">
    <property type="term" value="P:protein refolding"/>
    <property type="evidence" value="ECO:0007669"/>
    <property type="project" value="TreeGrafter"/>
</dbReference>
<dbReference type="RefSeq" id="WP_110484709.1">
    <property type="nucleotide sequence ID" value="NZ_QJVC01000004.1"/>
</dbReference>
<dbReference type="Pfam" id="PF00226">
    <property type="entry name" value="DnaJ"/>
    <property type="match status" value="1"/>
</dbReference>
<dbReference type="InterPro" id="IPR008971">
    <property type="entry name" value="HSP40/DnaJ_pept-bd"/>
</dbReference>
<dbReference type="FunFam" id="2.60.260.20:FF:000013">
    <property type="entry name" value="DnaJ subfamily B member 11"/>
    <property type="match status" value="1"/>
</dbReference>
<feature type="region of interest" description="Disordered" evidence="2">
    <location>
        <begin position="133"/>
        <end position="155"/>
    </location>
</feature>
<evidence type="ECO:0000256" key="1">
    <source>
        <dbReference type="ARBA" id="ARBA00023186"/>
    </source>
</evidence>
<keyword evidence="5" id="KW-1185">Reference proteome</keyword>
<sequence>MASQDWAEKDFYKILGVSKDASEADIKKAYRKLARKYHPDTNSGDPQAEKTFKDVSEAYSVLSSKEDREQYDAIRAMGGGARFSAGGAGHGGGGFEDVFGDLFGGGRGGQRGGGGFGGGSGLPPEFADLFGGGGGGGFGGFQPPPSKGADRSASTTISFGGSIKGTKIALREPNGEVIDVRIPAGIKDGQKVRVKGKGQPGAAGPGDLMVTVKVKPHDFFVRDGDNIRVHVPVTFAEAALGADISVPTLVGDTVRVRVPAGTPSGRTLRVKGAGVQTKKGDGDLLVTIDVTVPQKLSKEAEEAVRAFAAATADGDPRATLADKSKL</sequence>
<gene>
    <name evidence="4" type="ORF">CVS30_07525</name>
</gene>
<dbReference type="OrthoDB" id="9779889at2"/>
<dbReference type="AlphaFoldDB" id="A0A2V5IRI8"/>
<dbReference type="PANTHER" id="PTHR43096:SF52">
    <property type="entry name" value="DNAJ HOMOLOG 1, MITOCHONDRIAL-RELATED"/>
    <property type="match status" value="1"/>
</dbReference>
<dbReference type="Gene3D" id="1.10.287.110">
    <property type="entry name" value="DnaJ domain"/>
    <property type="match status" value="1"/>
</dbReference>
<evidence type="ECO:0000259" key="3">
    <source>
        <dbReference type="PROSITE" id="PS50076"/>
    </source>
</evidence>
<organism evidence="4 5">
    <name type="scientific">Arthrobacter psychrolactophilus</name>
    <dbReference type="NCBI Taxonomy" id="92442"/>
    <lineage>
        <taxon>Bacteria</taxon>
        <taxon>Bacillati</taxon>
        <taxon>Actinomycetota</taxon>
        <taxon>Actinomycetes</taxon>
        <taxon>Micrococcales</taxon>
        <taxon>Micrococcaceae</taxon>
        <taxon>Arthrobacter</taxon>
    </lineage>
</organism>
<dbReference type="CDD" id="cd06257">
    <property type="entry name" value="DnaJ"/>
    <property type="match status" value="1"/>
</dbReference>
<dbReference type="PANTHER" id="PTHR43096">
    <property type="entry name" value="DNAJ HOMOLOG 1, MITOCHONDRIAL-RELATED"/>
    <property type="match status" value="1"/>
</dbReference>
<reference evidence="4 5" key="1">
    <citation type="submission" date="2018-05" db="EMBL/GenBank/DDBJ databases">
        <title>Genetic diversity of glacier-inhabiting Cryobacterium bacteria in China and description of Cryobacterium mengkeensis sp. nov. and Arthrobacter glacialis sp. nov.</title>
        <authorList>
            <person name="Liu Q."/>
            <person name="Xin Y.-H."/>
        </authorList>
    </citation>
    <scope>NUCLEOTIDE SEQUENCE [LARGE SCALE GENOMIC DNA]</scope>
    <source>
        <strain evidence="4 5">B7</strain>
    </source>
</reference>
<dbReference type="GO" id="GO:0005737">
    <property type="term" value="C:cytoplasm"/>
    <property type="evidence" value="ECO:0007669"/>
    <property type="project" value="TreeGrafter"/>
</dbReference>
<protein>
    <submittedName>
        <fullName evidence="4">Molecular chaperone DnaJ</fullName>
    </submittedName>
</protein>
<dbReference type="CDD" id="cd10747">
    <property type="entry name" value="DnaJ_C"/>
    <property type="match status" value="1"/>
</dbReference>
<evidence type="ECO:0000313" key="4">
    <source>
        <dbReference type="EMBL" id="PYI39145.1"/>
    </source>
</evidence>
<feature type="domain" description="J" evidence="3">
    <location>
        <begin position="10"/>
        <end position="75"/>
    </location>
</feature>